<name>A0AB34FAC0_9HYPO</name>
<dbReference type="Proteomes" id="UP001163105">
    <property type="component" value="Unassembled WGS sequence"/>
</dbReference>
<comment type="caution">
    <text evidence="1">The sequence shown here is derived from an EMBL/GenBank/DDBJ whole genome shotgun (WGS) entry which is preliminary data.</text>
</comment>
<evidence type="ECO:0000313" key="2">
    <source>
        <dbReference type="Proteomes" id="UP001163105"/>
    </source>
</evidence>
<dbReference type="AlphaFoldDB" id="A0AB34FAC0"/>
<gene>
    <name evidence="1" type="ORF">O9K51_11256</name>
</gene>
<protein>
    <submittedName>
        <fullName evidence="1">Uncharacterized protein</fullName>
    </submittedName>
</protein>
<proteinExistence type="predicted"/>
<sequence length="101" mass="11229">MAAVRAIRPNELGSELDEHVFDRAAKELGHAIHVLLDESDPSPGMSLLSWMMGGNLQLADTVHPTSEQLEQFRKELEDGGASDTLVAMYNRSPSDYEIQQY</sequence>
<evidence type="ECO:0000313" key="1">
    <source>
        <dbReference type="EMBL" id="KAJ6436194.1"/>
    </source>
</evidence>
<dbReference type="EMBL" id="JAQHRD010000027">
    <property type="protein sequence ID" value="KAJ6436194.1"/>
    <property type="molecule type" value="Genomic_DNA"/>
</dbReference>
<keyword evidence="2" id="KW-1185">Reference proteome</keyword>
<reference evidence="1" key="1">
    <citation type="submission" date="2023-01" db="EMBL/GenBank/DDBJ databases">
        <title>The growth and conidiation of Purpureocillium lavendulum are regulated by nitrogen source and histone H3K14 acetylation.</title>
        <authorList>
            <person name="Tang P."/>
            <person name="Han J."/>
            <person name="Zhang C."/>
            <person name="Tang P."/>
            <person name="Qi F."/>
            <person name="Zhang K."/>
            <person name="Liang L."/>
        </authorList>
    </citation>
    <scope>NUCLEOTIDE SEQUENCE</scope>
    <source>
        <strain evidence="1">YMF1.00683</strain>
    </source>
</reference>
<organism evidence="1 2">
    <name type="scientific">Purpureocillium lavendulum</name>
    <dbReference type="NCBI Taxonomy" id="1247861"/>
    <lineage>
        <taxon>Eukaryota</taxon>
        <taxon>Fungi</taxon>
        <taxon>Dikarya</taxon>
        <taxon>Ascomycota</taxon>
        <taxon>Pezizomycotina</taxon>
        <taxon>Sordariomycetes</taxon>
        <taxon>Hypocreomycetidae</taxon>
        <taxon>Hypocreales</taxon>
        <taxon>Ophiocordycipitaceae</taxon>
        <taxon>Purpureocillium</taxon>
    </lineage>
</organism>
<accession>A0AB34FAC0</accession>